<protein>
    <submittedName>
        <fullName evidence="2">Uncharacterized protein</fullName>
    </submittedName>
</protein>
<feature type="region of interest" description="Disordered" evidence="1">
    <location>
        <begin position="152"/>
        <end position="173"/>
    </location>
</feature>
<evidence type="ECO:0000256" key="1">
    <source>
        <dbReference type="SAM" id="MobiDB-lite"/>
    </source>
</evidence>
<keyword evidence="3" id="KW-1185">Reference proteome</keyword>
<dbReference type="Proteomes" id="UP000652219">
    <property type="component" value="Unassembled WGS sequence"/>
</dbReference>
<accession>A0A8H6MUT3</accession>
<evidence type="ECO:0000313" key="3">
    <source>
        <dbReference type="Proteomes" id="UP000652219"/>
    </source>
</evidence>
<comment type="caution">
    <text evidence="2">The sequence shown here is derived from an EMBL/GenBank/DDBJ whole genome shotgun (WGS) entry which is preliminary data.</text>
</comment>
<dbReference type="AlphaFoldDB" id="A0A8H6MUT3"/>
<reference evidence="2 3" key="1">
    <citation type="journal article" date="2020" name="Phytopathology">
        <title>Genome Sequence Resources of Colletotrichum truncatum, C. plurivorum, C. musicola, and C. sojae: Four Species Pathogenic to Soybean (Glycine max).</title>
        <authorList>
            <person name="Rogerio F."/>
            <person name="Boufleur T.R."/>
            <person name="Ciampi-Guillardi M."/>
            <person name="Sukno S.A."/>
            <person name="Thon M.R."/>
            <person name="Massola Junior N.S."/>
            <person name="Baroncelli R."/>
        </authorList>
    </citation>
    <scope>NUCLEOTIDE SEQUENCE [LARGE SCALE GENOMIC DNA]</scope>
    <source>
        <strain evidence="2 3">LFN0009</strain>
    </source>
</reference>
<sequence length="173" mass="18780">MRTAPQGTMSRVLTLGSYPCLGCNRSRDAMRCDAGHAASLSEISCSVLTCPERERRAHLGDDVEGQALKPSSLGLRQRRAAGDADGATTKKTSIRPASLAWVALLAPGRRPERRSAIARWSIRGWRPGRTGKANKRVGRDGAGDWTKMETEAEMELSTQTWSSETDTELPGRG</sequence>
<evidence type="ECO:0000313" key="2">
    <source>
        <dbReference type="EMBL" id="KAF6809777.1"/>
    </source>
</evidence>
<dbReference type="EMBL" id="WIGN01000096">
    <property type="protein sequence ID" value="KAF6809777.1"/>
    <property type="molecule type" value="Genomic_DNA"/>
</dbReference>
<organism evidence="2 3">
    <name type="scientific">Colletotrichum sojae</name>
    <dbReference type="NCBI Taxonomy" id="2175907"/>
    <lineage>
        <taxon>Eukaryota</taxon>
        <taxon>Fungi</taxon>
        <taxon>Dikarya</taxon>
        <taxon>Ascomycota</taxon>
        <taxon>Pezizomycotina</taxon>
        <taxon>Sordariomycetes</taxon>
        <taxon>Hypocreomycetidae</taxon>
        <taxon>Glomerellales</taxon>
        <taxon>Glomerellaceae</taxon>
        <taxon>Colletotrichum</taxon>
        <taxon>Colletotrichum orchidearum species complex</taxon>
    </lineage>
</organism>
<gene>
    <name evidence="2" type="ORF">CSOJ01_06712</name>
</gene>
<name>A0A8H6MUT3_9PEZI</name>
<proteinExistence type="predicted"/>
<feature type="region of interest" description="Disordered" evidence="1">
    <location>
        <begin position="62"/>
        <end position="91"/>
    </location>
</feature>